<dbReference type="OrthoDB" id="2376973at2"/>
<dbReference type="AlphaFoldDB" id="A0A1H9WAD2"/>
<accession>A0A1H9WAD2</accession>
<evidence type="ECO:0008006" key="3">
    <source>
        <dbReference type="Google" id="ProtNLM"/>
    </source>
</evidence>
<evidence type="ECO:0000313" key="1">
    <source>
        <dbReference type="EMBL" id="SES30731.1"/>
    </source>
</evidence>
<reference evidence="2" key="1">
    <citation type="submission" date="2016-10" db="EMBL/GenBank/DDBJ databases">
        <authorList>
            <person name="Varghese N."/>
            <person name="Submissions S."/>
        </authorList>
    </citation>
    <scope>NUCLEOTIDE SEQUENCE [LARGE SCALE GENOMIC DNA]</scope>
    <source>
        <strain evidence="2">S9</strain>
    </source>
</reference>
<gene>
    <name evidence="1" type="ORF">SAMN05518684_11577</name>
</gene>
<keyword evidence="2" id="KW-1185">Reference proteome</keyword>
<protein>
    <recommendedName>
        <fullName evidence="3">TusA-related sulfurtransferase</fullName>
    </recommendedName>
</protein>
<dbReference type="RefSeq" id="WP_093054445.1">
    <property type="nucleotide sequence ID" value="NZ_FOGT01000015.1"/>
</dbReference>
<organism evidence="1 2">
    <name type="scientific">Salipaludibacillus aurantiacus</name>
    <dbReference type="NCBI Taxonomy" id="1601833"/>
    <lineage>
        <taxon>Bacteria</taxon>
        <taxon>Bacillati</taxon>
        <taxon>Bacillota</taxon>
        <taxon>Bacilli</taxon>
        <taxon>Bacillales</taxon>
        <taxon>Bacillaceae</taxon>
    </lineage>
</organism>
<sequence length="81" mass="9208">MQIKKLENGQAEIDVRELVNNGGHPKDDILQYLSSIPKGTITKIHVPHEAEPLVHLMKTYQVDVAREKLGEGHFCLHTIKR</sequence>
<dbReference type="EMBL" id="FOGT01000015">
    <property type="protein sequence ID" value="SES30731.1"/>
    <property type="molecule type" value="Genomic_DNA"/>
</dbReference>
<name>A0A1H9WAD2_9BACI</name>
<proteinExistence type="predicted"/>
<dbReference type="Proteomes" id="UP000198571">
    <property type="component" value="Unassembled WGS sequence"/>
</dbReference>
<evidence type="ECO:0000313" key="2">
    <source>
        <dbReference type="Proteomes" id="UP000198571"/>
    </source>
</evidence>